<comment type="similarity">
    <text evidence="1">Belongs to the leucine-binding protein family.</text>
</comment>
<accession>A0A132MTV2</accession>
<evidence type="ECO:0000259" key="3">
    <source>
        <dbReference type="Pfam" id="PF13458"/>
    </source>
</evidence>
<evidence type="ECO:0000256" key="2">
    <source>
        <dbReference type="ARBA" id="ARBA00022729"/>
    </source>
</evidence>
<dbReference type="Proteomes" id="UP000070188">
    <property type="component" value="Unassembled WGS sequence"/>
</dbReference>
<sequence length="370" mass="40404">METRLIVDSSARMANRSPTVRIGLVIPLQGPAGIFGPSSEACAQLAAEELNLGGGVLGREVELVTVDGGQTPNRVADEVDALVSAGAIDAVVGWHLSSVRQALIPRIAGRVPYVYTALYEGGERAPGVFLAGETPIHQVLPAMQWLAREHRLRRWAIVGDSYIWPYGTARAARRHLRLTGAEICAEIFVPLGTRDFHRPIQQLIRTQPDAVLMLLVGNDAVRFNRAFTRAGLHTTCLRFAPLMDENMLLASGADTTANLYVAAGYFATLPTTDNLDFHALYTRRFGPHAPPLNAEGESCYEGIILLAELIARAGTLNPTDLMRVADTTGYDGPRGPVRLHDRHLHQRIYLAKANQLEFDVITKLQEPPPT</sequence>
<dbReference type="InterPro" id="IPR028082">
    <property type="entry name" value="Peripla_BP_I"/>
</dbReference>
<reference evidence="5" key="1">
    <citation type="submission" date="2015-04" db="EMBL/GenBank/DDBJ databases">
        <title>Physiological reanalysis, assessment of diazotrophy, and genome sequences of multiple isolates of Streptomyces thermoautotrophicus.</title>
        <authorList>
            <person name="MacKellar D.C."/>
            <person name="Lieber L."/>
            <person name="Norman J."/>
            <person name="Bolger A."/>
            <person name="Tobin C."/>
            <person name="Murray J.W."/>
            <person name="Chang R."/>
            <person name="Ford T."/>
            <person name="Nguyen P.Q."/>
            <person name="Woodward J."/>
            <person name="Permingeat H."/>
            <person name="Joshi N.S."/>
            <person name="Silver P.A."/>
            <person name="Usadel B."/>
            <person name="Rutherford A.W."/>
            <person name="Friesen M."/>
            <person name="Prell J."/>
        </authorList>
    </citation>
    <scope>NUCLEOTIDE SEQUENCE [LARGE SCALE GENOMIC DNA]</scope>
    <source>
        <strain evidence="5">H1</strain>
    </source>
</reference>
<evidence type="ECO:0000313" key="5">
    <source>
        <dbReference type="Proteomes" id="UP000070188"/>
    </source>
</evidence>
<proteinExistence type="inferred from homology"/>
<comment type="caution">
    <text evidence="4">The sequence shown here is derived from an EMBL/GenBank/DDBJ whole genome shotgun (WGS) entry which is preliminary data.</text>
</comment>
<name>A0A132MTV2_9ACTN</name>
<keyword evidence="2" id="KW-0732">Signal</keyword>
<gene>
    <name evidence="4" type="ORF">LI90_2204</name>
</gene>
<keyword evidence="5" id="KW-1185">Reference proteome</keyword>
<evidence type="ECO:0000256" key="1">
    <source>
        <dbReference type="ARBA" id="ARBA00010062"/>
    </source>
</evidence>
<evidence type="ECO:0000313" key="4">
    <source>
        <dbReference type="EMBL" id="KWX01176.1"/>
    </source>
</evidence>
<dbReference type="PATRIC" id="fig|1469144.10.peg.2388"/>
<dbReference type="Gene3D" id="3.40.50.2300">
    <property type="match status" value="2"/>
</dbReference>
<dbReference type="EMBL" id="LAXD01000001">
    <property type="protein sequence ID" value="KWX01176.1"/>
    <property type="molecule type" value="Genomic_DNA"/>
</dbReference>
<feature type="domain" description="Leucine-binding protein" evidence="3">
    <location>
        <begin position="19"/>
        <end position="354"/>
    </location>
</feature>
<dbReference type="CDD" id="cd06358">
    <property type="entry name" value="PBP1_NHase"/>
    <property type="match status" value="1"/>
</dbReference>
<protein>
    <submittedName>
        <fullName evidence="4">Regulatory protein</fullName>
    </submittedName>
</protein>
<dbReference type="AlphaFoldDB" id="A0A132MTV2"/>
<dbReference type="PANTHER" id="PTHR47628:SF1">
    <property type="entry name" value="ALIPHATIC AMIDASE EXPRESSION-REGULATING PROTEIN"/>
    <property type="match status" value="1"/>
</dbReference>
<dbReference type="InterPro" id="IPR028081">
    <property type="entry name" value="Leu-bd"/>
</dbReference>
<dbReference type="Pfam" id="PF13458">
    <property type="entry name" value="Peripla_BP_6"/>
    <property type="match status" value="1"/>
</dbReference>
<dbReference type="STRING" id="1469144.LI90_2204"/>
<dbReference type="SUPFAM" id="SSF53822">
    <property type="entry name" value="Periplasmic binding protein-like I"/>
    <property type="match status" value="1"/>
</dbReference>
<organism evidence="4 5">
    <name type="scientific">Carbonactinospora thermoautotrophica</name>
    <dbReference type="NCBI Taxonomy" id="1469144"/>
    <lineage>
        <taxon>Bacteria</taxon>
        <taxon>Bacillati</taxon>
        <taxon>Actinomycetota</taxon>
        <taxon>Actinomycetes</taxon>
        <taxon>Kitasatosporales</taxon>
        <taxon>Carbonactinosporaceae</taxon>
        <taxon>Carbonactinospora</taxon>
    </lineage>
</organism>
<dbReference type="PANTHER" id="PTHR47628">
    <property type="match status" value="1"/>
</dbReference>